<evidence type="ECO:0000259" key="3">
    <source>
        <dbReference type="Pfam" id="PF11740"/>
    </source>
</evidence>
<feature type="compositionally biased region" description="Basic and acidic residues" evidence="2">
    <location>
        <begin position="196"/>
        <end position="207"/>
    </location>
</feature>
<accession>A0ABT5MJ76</accession>
<dbReference type="RefSeq" id="WP_273926845.1">
    <property type="nucleotide sequence ID" value="NZ_JAQSIO010000003.1"/>
</dbReference>
<dbReference type="EMBL" id="JAQSIO010000003">
    <property type="protein sequence ID" value="MDD0815191.1"/>
    <property type="molecule type" value="Genomic_DNA"/>
</dbReference>
<protein>
    <submittedName>
        <fullName evidence="4">DNA-binding protein</fullName>
    </submittedName>
</protein>
<feature type="compositionally biased region" description="Basic and acidic residues" evidence="2">
    <location>
        <begin position="1"/>
        <end position="18"/>
    </location>
</feature>
<evidence type="ECO:0000313" key="4">
    <source>
        <dbReference type="EMBL" id="MDD0815191.1"/>
    </source>
</evidence>
<dbReference type="GO" id="GO:0003677">
    <property type="term" value="F:DNA binding"/>
    <property type="evidence" value="ECO:0007669"/>
    <property type="project" value="UniProtKB-KW"/>
</dbReference>
<dbReference type="Pfam" id="PF11740">
    <property type="entry name" value="KfrA_N"/>
    <property type="match status" value="1"/>
</dbReference>
<sequence>MPNERRKGIQQSDVEHAADQLLAAGERPTIEKVRMQLGRGSPNTIAPLLDLWFSGLGRRVRGLAGAEGWGDQLPASLLATAEALWRQAQTEAGQVAGQELNAAKEVLAQLEQRVNERAQALVQQEALLLERQSSLERSLQAAQLQIGTLEQGLAVANQDSQAKAQKINTLEASLRLNQERRDEDAARHQQALQQLTEDRRRADERYDSASVRSALEIDRLRQELKAERQQRQINEKEWKEALELSQQAYLHLKSEHEQGQALHAAALRTWQQERTAAQDQLETLQADWQSREALWLEQQSQALKAVDPAPSRAGKPSQATPANNKSLVKPKVRRSAARPSGAWRLKRQG</sequence>
<feature type="region of interest" description="Disordered" evidence="2">
    <location>
        <begin position="1"/>
        <end position="25"/>
    </location>
</feature>
<evidence type="ECO:0000256" key="2">
    <source>
        <dbReference type="SAM" id="MobiDB-lite"/>
    </source>
</evidence>
<feature type="coiled-coil region" evidence="1">
    <location>
        <begin position="93"/>
        <end position="127"/>
    </location>
</feature>
<reference evidence="4 5" key="1">
    <citation type="submission" date="2023-02" db="EMBL/GenBank/DDBJ databases">
        <title>Bacterial whole genome sequence for Curvibacter sp. HBC28.</title>
        <authorList>
            <person name="Le V."/>
            <person name="Ko S.-R."/>
            <person name="Ahn C.-Y."/>
            <person name="Oh H.-M."/>
        </authorList>
    </citation>
    <scope>NUCLEOTIDE SEQUENCE [LARGE SCALE GENOMIC DNA]</scope>
    <source>
        <strain evidence="4 5">HBC28</strain>
    </source>
</reference>
<feature type="region of interest" description="Disordered" evidence="2">
    <location>
        <begin position="303"/>
        <end position="349"/>
    </location>
</feature>
<evidence type="ECO:0000256" key="1">
    <source>
        <dbReference type="SAM" id="Coils"/>
    </source>
</evidence>
<keyword evidence="5" id="KW-1185">Reference proteome</keyword>
<feature type="domain" description="KfrA N-terminal DNA-binding" evidence="3">
    <location>
        <begin position="11"/>
        <end position="124"/>
    </location>
</feature>
<feature type="compositionally biased region" description="Polar residues" evidence="2">
    <location>
        <begin position="317"/>
        <end position="326"/>
    </location>
</feature>
<keyword evidence="4" id="KW-0238">DNA-binding</keyword>
<dbReference type="InterPro" id="IPR021104">
    <property type="entry name" value="KfrA_DNA-bd_N"/>
</dbReference>
<feature type="region of interest" description="Disordered" evidence="2">
    <location>
        <begin position="179"/>
        <end position="208"/>
    </location>
</feature>
<dbReference type="Proteomes" id="UP001528672">
    <property type="component" value="Unassembled WGS sequence"/>
</dbReference>
<evidence type="ECO:0000313" key="5">
    <source>
        <dbReference type="Proteomes" id="UP001528672"/>
    </source>
</evidence>
<gene>
    <name evidence="4" type="ORF">PSQ39_11170</name>
</gene>
<organism evidence="4 5">
    <name type="scientific">Curvibacter microcysteis</name>
    <dbReference type="NCBI Taxonomy" id="3026419"/>
    <lineage>
        <taxon>Bacteria</taxon>
        <taxon>Pseudomonadati</taxon>
        <taxon>Pseudomonadota</taxon>
        <taxon>Betaproteobacteria</taxon>
        <taxon>Burkholderiales</taxon>
        <taxon>Comamonadaceae</taxon>
        <taxon>Curvibacter</taxon>
    </lineage>
</organism>
<proteinExistence type="predicted"/>
<comment type="caution">
    <text evidence="4">The sequence shown here is derived from an EMBL/GenBank/DDBJ whole genome shotgun (WGS) entry which is preliminary data.</text>
</comment>
<keyword evidence="1" id="KW-0175">Coiled coil</keyword>
<name>A0ABT5MJ76_9BURK</name>